<dbReference type="Proteomes" id="UP000087171">
    <property type="component" value="Chromosome Ca3"/>
</dbReference>
<proteinExistence type="predicted"/>
<dbReference type="AlphaFoldDB" id="A0A1S3DZ97"/>
<protein>
    <submittedName>
        <fullName evidence="2">Uncharacterized protein LOC101505739</fullName>
    </submittedName>
</protein>
<dbReference type="OrthoDB" id="1685790at2759"/>
<dbReference type="RefSeq" id="XP_012568789.1">
    <property type="nucleotide sequence ID" value="XM_012713335.2"/>
</dbReference>
<reference evidence="2" key="2">
    <citation type="submission" date="2025-08" db="UniProtKB">
        <authorList>
            <consortium name="RefSeq"/>
        </authorList>
    </citation>
    <scope>IDENTIFICATION</scope>
    <source>
        <tissue evidence="2">Etiolated seedlings</tissue>
    </source>
</reference>
<name>A0A1S3DZ97_CICAR</name>
<organism evidence="1 2">
    <name type="scientific">Cicer arietinum</name>
    <name type="common">Chickpea</name>
    <name type="synonym">Garbanzo</name>
    <dbReference type="NCBI Taxonomy" id="3827"/>
    <lineage>
        <taxon>Eukaryota</taxon>
        <taxon>Viridiplantae</taxon>
        <taxon>Streptophyta</taxon>
        <taxon>Embryophyta</taxon>
        <taxon>Tracheophyta</taxon>
        <taxon>Spermatophyta</taxon>
        <taxon>Magnoliopsida</taxon>
        <taxon>eudicotyledons</taxon>
        <taxon>Gunneridae</taxon>
        <taxon>Pentapetalae</taxon>
        <taxon>rosids</taxon>
        <taxon>fabids</taxon>
        <taxon>Fabales</taxon>
        <taxon>Fabaceae</taxon>
        <taxon>Papilionoideae</taxon>
        <taxon>50 kb inversion clade</taxon>
        <taxon>NPAAA clade</taxon>
        <taxon>Hologalegina</taxon>
        <taxon>IRL clade</taxon>
        <taxon>Cicereae</taxon>
        <taxon>Cicer</taxon>
    </lineage>
</organism>
<gene>
    <name evidence="2" type="primary">LOC101505739</name>
</gene>
<accession>A0A1S3DZ97</accession>
<evidence type="ECO:0000313" key="2">
    <source>
        <dbReference type="RefSeq" id="XP_012568789.1"/>
    </source>
</evidence>
<reference evidence="1" key="1">
    <citation type="journal article" date="2013" name="Nat. Biotechnol.">
        <title>Draft genome sequence of chickpea (Cicer arietinum) provides a resource for trait improvement.</title>
        <authorList>
            <person name="Varshney R.K."/>
            <person name="Song C."/>
            <person name="Saxena R.K."/>
            <person name="Azam S."/>
            <person name="Yu S."/>
            <person name="Sharpe A.G."/>
            <person name="Cannon S."/>
            <person name="Baek J."/>
            <person name="Rosen B.D."/>
            <person name="Tar'an B."/>
            <person name="Millan T."/>
            <person name="Zhang X."/>
            <person name="Ramsay L.D."/>
            <person name="Iwata A."/>
            <person name="Wang Y."/>
            <person name="Nelson W."/>
            <person name="Farmer A.D."/>
            <person name="Gaur P.M."/>
            <person name="Soderlund C."/>
            <person name="Penmetsa R.V."/>
            <person name="Xu C."/>
            <person name="Bharti A.K."/>
            <person name="He W."/>
            <person name="Winter P."/>
            <person name="Zhao S."/>
            <person name="Hane J.K."/>
            <person name="Carrasquilla-Garcia N."/>
            <person name="Condie J.A."/>
            <person name="Upadhyaya H.D."/>
            <person name="Luo M.C."/>
            <person name="Thudi M."/>
            <person name="Gowda C.L."/>
            <person name="Singh N.P."/>
            <person name="Lichtenzveig J."/>
            <person name="Gali K.K."/>
            <person name="Rubio J."/>
            <person name="Nadarajan N."/>
            <person name="Dolezel J."/>
            <person name="Bansal K.C."/>
            <person name="Xu X."/>
            <person name="Edwards D."/>
            <person name="Zhang G."/>
            <person name="Kahl G."/>
            <person name="Gil J."/>
            <person name="Singh K.B."/>
            <person name="Datta S.K."/>
            <person name="Jackson S.A."/>
            <person name="Wang J."/>
            <person name="Cook D.R."/>
        </authorList>
    </citation>
    <scope>NUCLEOTIDE SEQUENCE [LARGE SCALE GENOMIC DNA]</scope>
    <source>
        <strain evidence="1">cv. CDC Frontier</strain>
    </source>
</reference>
<dbReference type="GeneID" id="101505739"/>
<dbReference type="KEGG" id="cam:101505739"/>
<keyword evidence="1" id="KW-1185">Reference proteome</keyword>
<evidence type="ECO:0000313" key="1">
    <source>
        <dbReference type="Proteomes" id="UP000087171"/>
    </source>
</evidence>
<sequence length="176" mass="19432">MANTLFGRRESEGVARQSELFFLWAITNQFAVNSGSFLARQFDKVAKASKGDIVIGGLITPIAISLGYTNDIFKLSQVQGHTRIDLDSCIAMKLITKLHDTYHLLLHDGSAIALPNPARTTIQNRDNWLLSGDNSGDDQPLLQLPPPFECNRPSSTHHGNSDLHTRMAAMETEQLC</sequence>